<comment type="caution">
    <text evidence="2">The sequence shown here is derived from an EMBL/GenBank/DDBJ whole genome shotgun (WGS) entry which is preliminary data.</text>
</comment>
<evidence type="ECO:0000313" key="3">
    <source>
        <dbReference type="Proteomes" id="UP000549250"/>
    </source>
</evidence>
<dbReference type="AlphaFoldDB" id="A0A839T3K4"/>
<evidence type="ECO:0000256" key="1">
    <source>
        <dbReference type="SAM" id="MobiDB-lite"/>
    </source>
</evidence>
<organism evidence="2 3">
    <name type="scientific">Azomonas macrocytogenes</name>
    <name type="common">Azotobacter macrocytogenes</name>
    <dbReference type="NCBI Taxonomy" id="69962"/>
    <lineage>
        <taxon>Bacteria</taxon>
        <taxon>Pseudomonadati</taxon>
        <taxon>Pseudomonadota</taxon>
        <taxon>Gammaproteobacteria</taxon>
        <taxon>Pseudomonadales</taxon>
        <taxon>Pseudomonadaceae</taxon>
        <taxon>Azomonas</taxon>
    </lineage>
</organism>
<reference evidence="2 3" key="1">
    <citation type="submission" date="2020-08" db="EMBL/GenBank/DDBJ databases">
        <title>Genomic Encyclopedia of Type Strains, Phase III (KMG-III): the genomes of soil and plant-associated and newly described type strains.</title>
        <authorList>
            <person name="Whitman W."/>
        </authorList>
    </citation>
    <scope>NUCLEOTIDE SEQUENCE [LARGE SCALE GENOMIC DNA]</scope>
    <source>
        <strain evidence="2 3">CECT 4462</strain>
    </source>
</reference>
<evidence type="ECO:0000313" key="2">
    <source>
        <dbReference type="EMBL" id="MBB3103270.1"/>
    </source>
</evidence>
<keyword evidence="3" id="KW-1185">Reference proteome</keyword>
<dbReference type="Proteomes" id="UP000549250">
    <property type="component" value="Unassembled WGS sequence"/>
</dbReference>
<gene>
    <name evidence="2" type="ORF">FHR87_001665</name>
</gene>
<name>A0A839T3K4_AZOMA</name>
<accession>A0A839T3K4</accession>
<dbReference type="EMBL" id="JACHXI010000006">
    <property type="protein sequence ID" value="MBB3103270.1"/>
    <property type="molecule type" value="Genomic_DNA"/>
</dbReference>
<proteinExistence type="predicted"/>
<protein>
    <submittedName>
        <fullName evidence="2">Uncharacterized protein</fullName>
    </submittedName>
</protein>
<sequence length="37" mass="4068">MDSRNRQGAGKPGVIDQPGVTGARTLNIDKRNLDLRF</sequence>
<feature type="region of interest" description="Disordered" evidence="1">
    <location>
        <begin position="1"/>
        <end position="22"/>
    </location>
</feature>